<dbReference type="HOGENOM" id="CLU_116709_0_0_5"/>
<keyword evidence="1" id="KW-0472">Membrane</keyword>
<keyword evidence="1" id="KW-0812">Transmembrane</keyword>
<dbReference type="Pfam" id="PF02592">
    <property type="entry name" value="Vut_1"/>
    <property type="match status" value="1"/>
</dbReference>
<feature type="transmembrane region" description="Helical" evidence="1">
    <location>
        <begin position="70"/>
        <end position="86"/>
    </location>
</feature>
<organism evidence="2 3">
    <name type="scientific">Asticcacaulis biprosthecium C19</name>
    <dbReference type="NCBI Taxonomy" id="715226"/>
    <lineage>
        <taxon>Bacteria</taxon>
        <taxon>Pseudomonadati</taxon>
        <taxon>Pseudomonadota</taxon>
        <taxon>Alphaproteobacteria</taxon>
        <taxon>Caulobacterales</taxon>
        <taxon>Caulobacteraceae</taxon>
        <taxon>Asticcacaulis</taxon>
    </lineage>
</organism>
<proteinExistence type="predicted"/>
<dbReference type="AlphaFoldDB" id="F4QNP1"/>
<dbReference type="STRING" id="715226.ABI_23610"/>
<evidence type="ECO:0000313" key="3">
    <source>
        <dbReference type="Proteomes" id="UP000006512"/>
    </source>
</evidence>
<accession>F4QNP1</accession>
<dbReference type="RefSeq" id="WP_006273131.1">
    <property type="nucleotide sequence ID" value="NZ_GL883078.1"/>
</dbReference>
<reference evidence="3" key="1">
    <citation type="submission" date="2011-03" db="EMBL/GenBank/DDBJ databases">
        <title>Draft genome sequence of Brevundimonas diminuta.</title>
        <authorList>
            <person name="Brown P.J.B."/>
            <person name="Buechlein A."/>
            <person name="Hemmerich C."/>
            <person name="Brun Y.V."/>
        </authorList>
    </citation>
    <scope>NUCLEOTIDE SEQUENCE [LARGE SCALE GENOMIC DNA]</scope>
    <source>
        <strain evidence="3">C19</strain>
    </source>
</reference>
<dbReference type="eggNOG" id="COG1738">
    <property type="taxonomic scope" value="Bacteria"/>
</dbReference>
<keyword evidence="3" id="KW-1185">Reference proteome</keyword>
<dbReference type="EMBL" id="GL883078">
    <property type="protein sequence ID" value="EGF90949.1"/>
    <property type="molecule type" value="Genomic_DNA"/>
</dbReference>
<dbReference type="InterPro" id="IPR003744">
    <property type="entry name" value="YhhQ"/>
</dbReference>
<feature type="transmembrane region" description="Helical" evidence="1">
    <location>
        <begin position="92"/>
        <end position="112"/>
    </location>
</feature>
<evidence type="ECO:0000256" key="1">
    <source>
        <dbReference type="SAM" id="Phobius"/>
    </source>
</evidence>
<feature type="transmembrane region" description="Helical" evidence="1">
    <location>
        <begin position="119"/>
        <end position="139"/>
    </location>
</feature>
<keyword evidence="1" id="KW-1133">Transmembrane helix</keyword>
<gene>
    <name evidence="2" type="ORF">ABI_23610</name>
</gene>
<feature type="transmembrane region" description="Helical" evidence="1">
    <location>
        <begin position="46"/>
        <end position="63"/>
    </location>
</feature>
<name>F4QNP1_9CAUL</name>
<evidence type="ECO:0008006" key="4">
    <source>
        <dbReference type="Google" id="ProtNLM"/>
    </source>
</evidence>
<protein>
    <recommendedName>
        <fullName evidence="4">PreQ0 transporter</fullName>
    </recommendedName>
</protein>
<feature type="transmembrane region" description="Helical" evidence="1">
    <location>
        <begin position="145"/>
        <end position="170"/>
    </location>
</feature>
<feature type="transmembrane region" description="Helical" evidence="1">
    <location>
        <begin position="20"/>
        <end position="40"/>
    </location>
</feature>
<dbReference type="Proteomes" id="UP000006512">
    <property type="component" value="Unassembled WGS sequence"/>
</dbReference>
<dbReference type="OrthoDB" id="5456784at2"/>
<sequence length="185" mass="20001">MNVRTLAGKVLTGKTPWTYLYLFLIPFINWCFAAVPQIALPDGGSWTPMAIVTGFVLVVRDFAQREINHWIIGALGVGLALSFLTSDPAVALASTCAFAVSELVDWAVYTFIRRPLSQRVAISTAISAPLDSVVFYAIASTSIAGIFNIWSLASSVISKLIGVLVVYLILRRREKAMPPPSGAVL</sequence>
<evidence type="ECO:0000313" key="2">
    <source>
        <dbReference type="EMBL" id="EGF90949.1"/>
    </source>
</evidence>